<evidence type="ECO:0000313" key="2">
    <source>
        <dbReference type="Proteomes" id="UP000032427"/>
    </source>
</evidence>
<proteinExistence type="predicted"/>
<organism evidence="1 2">
    <name type="scientific">Aliivibrio wodanis</name>
    <dbReference type="NCBI Taxonomy" id="80852"/>
    <lineage>
        <taxon>Bacteria</taxon>
        <taxon>Pseudomonadati</taxon>
        <taxon>Pseudomonadota</taxon>
        <taxon>Gammaproteobacteria</taxon>
        <taxon>Vibrionales</taxon>
        <taxon>Vibrionaceae</taxon>
        <taxon>Aliivibrio</taxon>
    </lineage>
</organism>
<name>A0A090ICT8_9GAMM</name>
<dbReference type="OrthoDB" id="5825033at2"/>
<protein>
    <submittedName>
        <fullName evidence="1">Uncharacterized protein</fullName>
    </submittedName>
</protein>
<reference evidence="2" key="1">
    <citation type="submission" date="2014-09" db="EMBL/GenBank/DDBJ databases">
        <authorList>
            <person name="Hjerde E."/>
        </authorList>
    </citation>
    <scope>NUCLEOTIDE SEQUENCE [LARGE SCALE GENOMIC DNA]</scope>
    <source>
        <strain evidence="2">06/09/139</strain>
    </source>
</reference>
<evidence type="ECO:0000313" key="1">
    <source>
        <dbReference type="EMBL" id="CED57359.1"/>
    </source>
</evidence>
<gene>
    <name evidence="1" type="ORF">AWOD_II_0727</name>
</gene>
<dbReference type="GeneID" id="28542974"/>
<dbReference type="Proteomes" id="UP000032427">
    <property type="component" value="Chromosome 2"/>
</dbReference>
<dbReference type="RefSeq" id="WP_045103988.1">
    <property type="nucleotide sequence ID" value="NZ_LN554847.1"/>
</dbReference>
<dbReference type="EMBL" id="LN554847">
    <property type="protein sequence ID" value="CED57359.1"/>
    <property type="molecule type" value="Genomic_DNA"/>
</dbReference>
<keyword evidence="2" id="KW-1185">Reference proteome</keyword>
<dbReference type="PATRIC" id="fig|80852.17.peg.3507"/>
<accession>A0A090ICT8</accession>
<sequence>MKFKDRLFDGLKLSIGRHWSYQKLINNVKPEYLFTVSIADEVTKGFYQQSGLDLIIELEKPTKEISFEIRSNKTNLKQMFKQKREVLKRKNKIGGKADIFITNDLNKDSFLIELKGFDPSAAEFKKDIKRFKDTFKLYNGNTTIRECALVFPTKTDQSDWVIKNLVKCALPRNLLIDFECRLIKTGEDPEDGMPAFYGNVIIIKRYTPPNLIVSCLSYI</sequence>
<dbReference type="KEGG" id="awd:AWOD_II_0727"/>
<dbReference type="HOGENOM" id="CLU_1259255_0_0_6"/>
<dbReference type="AlphaFoldDB" id="A0A090ICT8"/>